<dbReference type="PANTHER" id="PTHR20859:SF53">
    <property type="entry name" value="INTERLEUKIN-22 RECEPTOR SUBUNIT ALPHA-1"/>
    <property type="match status" value="1"/>
</dbReference>
<sequence>MVSLPVDLLVLLIASNLVAPPVLGSLPVPVNVSIHSANFHHVLYWEAAPGTPPGTEYRILRRVQGRKKKYTLKSTTTSYKLKLNNLRMHYLSVQASYNNTLSPESHNIKFTPYKDTKIGPPNLSLADCGSCIQVNMSLPEADIDIHKFYDVRFSILWRKNGKQVMSSETQSKNFTLDNLQEGVEYCIQVHTKIRVNSNTEPSAWKCIFTKTFEHKGSFVIGAVAAFLIVVIGILMTSMFCLHYTGFLCKLKATLPSMTLNQGYIQTPEGIIPDLVSVTFKKDKQEKHNKTTMSHSVTRDEGEYDWINVYMDRNIHVSSEKKMCCLSAGMRRNSKPVTSWDCESLTERLPAKGEVPDTEIESTVPHGGVDENETKAKVSAMSEERQIGFQQNAICEDTDEDPFENSGNVNLFSVILSTVDASEEEEQCICDSQPDQMKLDDLDLLQATLSHTDTRCSDHTTLRVAQPTNEESTRTGYEGRCGVNIKEFTHPISGCSGHGSFSKRDAG</sequence>
<accession>A0A665VY86</accession>
<evidence type="ECO:0008006" key="7">
    <source>
        <dbReference type="Google" id="ProtNLM"/>
    </source>
</evidence>
<name>A0A665VY86_ECHNA</name>
<feature type="signal peptide" evidence="2">
    <location>
        <begin position="1"/>
        <end position="24"/>
    </location>
</feature>
<reference evidence="5" key="2">
    <citation type="submission" date="2025-08" db="UniProtKB">
        <authorList>
            <consortium name="Ensembl"/>
        </authorList>
    </citation>
    <scope>IDENTIFICATION</scope>
</reference>
<dbReference type="InterPro" id="IPR015373">
    <property type="entry name" value="Interferon/interleukin_rcp_dom"/>
</dbReference>
<protein>
    <recommendedName>
        <fullName evidence="7">Fibronectin type-III domain-containing protein</fullName>
    </recommendedName>
</protein>
<feature type="domain" description="Fibronectin type-III" evidence="3">
    <location>
        <begin position="11"/>
        <end position="84"/>
    </location>
</feature>
<dbReference type="CDD" id="cd00063">
    <property type="entry name" value="FN3"/>
    <property type="match status" value="1"/>
</dbReference>
<dbReference type="GO" id="GO:0004896">
    <property type="term" value="F:cytokine receptor activity"/>
    <property type="evidence" value="ECO:0007669"/>
    <property type="project" value="TreeGrafter"/>
</dbReference>
<dbReference type="Ensembl" id="ENSENLT00000037556.1">
    <property type="protein sequence ID" value="ENSENLP00000036590.1"/>
    <property type="gene ID" value="ENSENLG00000015902.1"/>
</dbReference>
<dbReference type="GO" id="GO:0005886">
    <property type="term" value="C:plasma membrane"/>
    <property type="evidence" value="ECO:0007669"/>
    <property type="project" value="TreeGrafter"/>
</dbReference>
<feature type="domain" description="Interferon/interleukin receptor" evidence="4">
    <location>
        <begin position="116"/>
        <end position="210"/>
    </location>
</feature>
<dbReference type="Gene3D" id="2.60.40.10">
    <property type="entry name" value="Immunoglobulins"/>
    <property type="match status" value="1"/>
</dbReference>
<reference evidence="5" key="1">
    <citation type="submission" date="2021-04" db="EMBL/GenBank/DDBJ databases">
        <authorList>
            <consortium name="Wellcome Sanger Institute Data Sharing"/>
        </authorList>
    </citation>
    <scope>NUCLEOTIDE SEQUENCE [LARGE SCALE GENOMIC DNA]</scope>
</reference>
<keyword evidence="1" id="KW-1133">Transmembrane helix</keyword>
<reference evidence="5" key="3">
    <citation type="submission" date="2025-09" db="UniProtKB">
        <authorList>
            <consortium name="Ensembl"/>
        </authorList>
    </citation>
    <scope>IDENTIFICATION</scope>
</reference>
<evidence type="ECO:0000259" key="4">
    <source>
        <dbReference type="Pfam" id="PF09294"/>
    </source>
</evidence>
<organism evidence="5 6">
    <name type="scientific">Echeneis naucrates</name>
    <name type="common">Live sharksucker</name>
    <dbReference type="NCBI Taxonomy" id="173247"/>
    <lineage>
        <taxon>Eukaryota</taxon>
        <taxon>Metazoa</taxon>
        <taxon>Chordata</taxon>
        <taxon>Craniata</taxon>
        <taxon>Vertebrata</taxon>
        <taxon>Euteleostomi</taxon>
        <taxon>Actinopterygii</taxon>
        <taxon>Neopterygii</taxon>
        <taxon>Teleostei</taxon>
        <taxon>Neoteleostei</taxon>
        <taxon>Acanthomorphata</taxon>
        <taxon>Carangaria</taxon>
        <taxon>Carangiformes</taxon>
        <taxon>Echeneidae</taxon>
        <taxon>Echeneis</taxon>
    </lineage>
</organism>
<dbReference type="PANTHER" id="PTHR20859">
    <property type="entry name" value="INTERFERON/INTERLEUKIN RECEPTOR"/>
    <property type="match status" value="1"/>
</dbReference>
<dbReference type="InParanoid" id="A0A665VY86"/>
<proteinExistence type="predicted"/>
<keyword evidence="6" id="KW-1185">Reference proteome</keyword>
<dbReference type="InterPro" id="IPR013783">
    <property type="entry name" value="Ig-like_fold"/>
</dbReference>
<keyword evidence="1" id="KW-0472">Membrane</keyword>
<evidence type="ECO:0000313" key="5">
    <source>
        <dbReference type="Ensembl" id="ENSENLP00000036590.1"/>
    </source>
</evidence>
<dbReference type="Pfam" id="PF09294">
    <property type="entry name" value="Interfer-bind"/>
    <property type="match status" value="1"/>
</dbReference>
<dbReference type="AlphaFoldDB" id="A0A665VY86"/>
<keyword evidence="1" id="KW-0812">Transmembrane</keyword>
<dbReference type="Pfam" id="PF01108">
    <property type="entry name" value="Tissue_fac"/>
    <property type="match status" value="1"/>
</dbReference>
<evidence type="ECO:0000259" key="3">
    <source>
        <dbReference type="Pfam" id="PF01108"/>
    </source>
</evidence>
<dbReference type="OMA" id="YSARFRI"/>
<feature type="chain" id="PRO_5025565851" description="Fibronectin type-III domain-containing protein" evidence="2">
    <location>
        <begin position="25"/>
        <end position="506"/>
    </location>
</feature>
<evidence type="ECO:0000313" key="6">
    <source>
        <dbReference type="Proteomes" id="UP000472264"/>
    </source>
</evidence>
<dbReference type="Proteomes" id="UP000472264">
    <property type="component" value="Chromosome 21"/>
</dbReference>
<dbReference type="InterPro" id="IPR036116">
    <property type="entry name" value="FN3_sf"/>
</dbReference>
<gene>
    <name evidence="5" type="primary">LOC115061869</name>
</gene>
<dbReference type="InterPro" id="IPR003961">
    <property type="entry name" value="FN3_dom"/>
</dbReference>
<keyword evidence="2" id="KW-0732">Signal</keyword>
<dbReference type="InterPro" id="IPR050650">
    <property type="entry name" value="Type-II_Cytokine-TF_Rcpt"/>
</dbReference>
<evidence type="ECO:0000256" key="1">
    <source>
        <dbReference type="SAM" id="Phobius"/>
    </source>
</evidence>
<dbReference type="SUPFAM" id="SSF49265">
    <property type="entry name" value="Fibronectin type III"/>
    <property type="match status" value="2"/>
</dbReference>
<feature type="transmembrane region" description="Helical" evidence="1">
    <location>
        <begin position="218"/>
        <end position="241"/>
    </location>
</feature>
<evidence type="ECO:0000256" key="2">
    <source>
        <dbReference type="SAM" id="SignalP"/>
    </source>
</evidence>